<evidence type="ECO:0000313" key="8">
    <source>
        <dbReference type="EMBL" id="ANF55750.1"/>
    </source>
</evidence>
<keyword evidence="6" id="KW-0560">Oxidoreductase</keyword>
<reference evidence="8 9" key="1">
    <citation type="journal article" date="2014" name="Genome Announc.">
        <title>Genome Sequence of a Promising Hydrogen-Producing Facultative Anaerobic Bacterium, Brevundimonas naejangsanensis Strain B1.</title>
        <authorList>
            <person name="Su H."/>
            <person name="Zhang T."/>
            <person name="Bao M."/>
            <person name="Jiang Y."/>
            <person name="Wang Y."/>
            <person name="Tan T."/>
        </authorList>
    </citation>
    <scope>NUCLEOTIDE SEQUENCE [LARGE SCALE GENOMIC DNA]</scope>
    <source>
        <strain evidence="8 9">B1</strain>
    </source>
</reference>
<dbReference type="Proteomes" id="UP000077603">
    <property type="component" value="Chromosome"/>
</dbReference>
<evidence type="ECO:0000256" key="1">
    <source>
        <dbReference type="ARBA" id="ARBA00004781"/>
    </source>
</evidence>
<dbReference type="InterPro" id="IPR029903">
    <property type="entry name" value="RmlD-like-bd"/>
</dbReference>
<dbReference type="EMBL" id="CP015614">
    <property type="protein sequence ID" value="ANF55750.1"/>
    <property type="molecule type" value="Genomic_DNA"/>
</dbReference>
<sequence length="294" mass="30758">MSGGVLILGAGGQVGRATAAVLRRQGRAVTGLTRGDLDITDESALDEVFRRVRPATVINAAAFTAVDRAEAQPWRAEAVNGLAPGLIGASARRHGAALIHLSTDYVFDGEKGAPYVEADTAAPVSVYGRSKLAGEAAVLRSGAAGVILRTSWLLSAGGFVGAILSRARSGEVLRVVGDQKGRPTLVDDLAQALAALAHETLPQAAEVYHYAGATDATWFELADALVDEWSGRTGAARPVMTGVTAASWNAPARRPSDSRLDSGRIAADFGLLGRDWREGVPELVEAWLNKEPDQ</sequence>
<feature type="domain" description="RmlD-like substrate binding" evidence="7">
    <location>
        <begin position="5"/>
        <end position="286"/>
    </location>
</feature>
<comment type="catalytic activity">
    <reaction evidence="5 6">
        <text>dTDP-beta-L-rhamnose + NADP(+) = dTDP-4-dehydro-beta-L-rhamnose + NADPH + H(+)</text>
        <dbReference type="Rhea" id="RHEA:21796"/>
        <dbReference type="ChEBI" id="CHEBI:15378"/>
        <dbReference type="ChEBI" id="CHEBI:57510"/>
        <dbReference type="ChEBI" id="CHEBI:57783"/>
        <dbReference type="ChEBI" id="CHEBI:58349"/>
        <dbReference type="ChEBI" id="CHEBI:62830"/>
        <dbReference type="EC" id="1.1.1.133"/>
    </reaction>
</comment>
<dbReference type="GO" id="GO:0019305">
    <property type="term" value="P:dTDP-rhamnose biosynthetic process"/>
    <property type="evidence" value="ECO:0007669"/>
    <property type="project" value="UniProtKB-UniPathway"/>
</dbReference>
<dbReference type="eggNOG" id="COG1091">
    <property type="taxonomic scope" value="Bacteria"/>
</dbReference>
<comment type="similarity">
    <text evidence="2 6">Belongs to the dTDP-4-dehydrorhamnose reductase family.</text>
</comment>
<dbReference type="Pfam" id="PF04321">
    <property type="entry name" value="RmlD_sub_bind"/>
    <property type="match status" value="1"/>
</dbReference>
<comment type="pathway">
    <text evidence="1 6">Carbohydrate biosynthesis; dTDP-L-rhamnose biosynthesis.</text>
</comment>
<accession>A0A172Y960</accession>
<dbReference type="InterPro" id="IPR036291">
    <property type="entry name" value="NAD(P)-bd_dom_sf"/>
</dbReference>
<dbReference type="Gene3D" id="3.90.25.10">
    <property type="entry name" value="UDP-galactose 4-epimerase, domain 1"/>
    <property type="match status" value="1"/>
</dbReference>
<dbReference type="AlphaFoldDB" id="A0A172Y960"/>
<gene>
    <name evidence="8" type="ORF">DA69_14030</name>
</gene>
<dbReference type="GO" id="GO:0008831">
    <property type="term" value="F:dTDP-4-dehydrorhamnose reductase activity"/>
    <property type="evidence" value="ECO:0007669"/>
    <property type="project" value="UniProtKB-EC"/>
</dbReference>
<dbReference type="SUPFAM" id="SSF51735">
    <property type="entry name" value="NAD(P)-binding Rossmann-fold domains"/>
    <property type="match status" value="1"/>
</dbReference>
<dbReference type="UniPathway" id="UPA00124"/>
<protein>
    <recommendedName>
        <fullName evidence="4 6">dTDP-4-dehydrorhamnose reductase</fullName>
        <ecNumber evidence="3 6">1.1.1.133</ecNumber>
    </recommendedName>
</protein>
<evidence type="ECO:0000259" key="7">
    <source>
        <dbReference type="Pfam" id="PF04321"/>
    </source>
</evidence>
<organism evidence="8 9">
    <name type="scientific">Brevundimonas naejangsanensis</name>
    <dbReference type="NCBI Taxonomy" id="588932"/>
    <lineage>
        <taxon>Bacteria</taxon>
        <taxon>Pseudomonadati</taxon>
        <taxon>Pseudomonadota</taxon>
        <taxon>Alphaproteobacteria</taxon>
        <taxon>Caulobacterales</taxon>
        <taxon>Caulobacteraceae</taxon>
        <taxon>Brevundimonas</taxon>
    </lineage>
</organism>
<dbReference type="RefSeq" id="WP_029972755.1">
    <property type="nucleotide sequence ID" value="NZ_CP015614.1"/>
</dbReference>
<dbReference type="STRING" id="588932.DA69_14030"/>
<evidence type="ECO:0000256" key="4">
    <source>
        <dbReference type="ARBA" id="ARBA00017099"/>
    </source>
</evidence>
<keyword evidence="6" id="KW-0521">NADP</keyword>
<dbReference type="EC" id="1.1.1.133" evidence="3 6"/>
<dbReference type="PANTHER" id="PTHR10491">
    <property type="entry name" value="DTDP-4-DEHYDRORHAMNOSE REDUCTASE"/>
    <property type="match status" value="1"/>
</dbReference>
<evidence type="ECO:0000256" key="5">
    <source>
        <dbReference type="ARBA" id="ARBA00048200"/>
    </source>
</evidence>
<evidence type="ECO:0000313" key="9">
    <source>
        <dbReference type="Proteomes" id="UP000077603"/>
    </source>
</evidence>
<dbReference type="PANTHER" id="PTHR10491:SF4">
    <property type="entry name" value="METHIONINE ADENOSYLTRANSFERASE 2 SUBUNIT BETA"/>
    <property type="match status" value="1"/>
</dbReference>
<evidence type="ECO:0000256" key="3">
    <source>
        <dbReference type="ARBA" id="ARBA00012929"/>
    </source>
</evidence>
<keyword evidence="9" id="KW-1185">Reference proteome</keyword>
<evidence type="ECO:0000256" key="2">
    <source>
        <dbReference type="ARBA" id="ARBA00010944"/>
    </source>
</evidence>
<proteinExistence type="inferred from homology"/>
<comment type="function">
    <text evidence="6">Catalyzes the reduction of dTDP-6-deoxy-L-lyxo-4-hexulose to yield dTDP-L-rhamnose.</text>
</comment>
<dbReference type="CDD" id="cd05254">
    <property type="entry name" value="dTDP_HR_like_SDR_e"/>
    <property type="match status" value="1"/>
</dbReference>
<comment type="cofactor">
    <cofactor evidence="6">
        <name>Mg(2+)</name>
        <dbReference type="ChEBI" id="CHEBI:18420"/>
    </cofactor>
    <text evidence="6">Binds 1 Mg(2+) ion per monomer.</text>
</comment>
<dbReference type="Gene3D" id="3.40.50.720">
    <property type="entry name" value="NAD(P)-binding Rossmann-like Domain"/>
    <property type="match status" value="1"/>
</dbReference>
<dbReference type="OrthoDB" id="9803892at2"/>
<dbReference type="KEGG" id="bne:DA69_14030"/>
<evidence type="ECO:0000256" key="6">
    <source>
        <dbReference type="RuleBase" id="RU364082"/>
    </source>
</evidence>
<name>A0A172Y960_9CAUL</name>
<dbReference type="InterPro" id="IPR005913">
    <property type="entry name" value="dTDP_dehydrorham_reduct"/>
</dbReference>
<dbReference type="NCBIfam" id="TIGR01214">
    <property type="entry name" value="rmlD"/>
    <property type="match status" value="1"/>
</dbReference>